<evidence type="ECO:0000259" key="1">
    <source>
        <dbReference type="Pfam" id="PF24495"/>
    </source>
</evidence>
<dbReference type="AlphaFoldDB" id="A0A914NVS3"/>
<evidence type="ECO:0000313" key="2">
    <source>
        <dbReference type="Proteomes" id="UP000887563"/>
    </source>
</evidence>
<organism evidence="2 3">
    <name type="scientific">Meloidogyne incognita</name>
    <name type="common">Southern root-knot nematode worm</name>
    <name type="synonym">Oxyuris incognita</name>
    <dbReference type="NCBI Taxonomy" id="6306"/>
    <lineage>
        <taxon>Eukaryota</taxon>
        <taxon>Metazoa</taxon>
        <taxon>Ecdysozoa</taxon>
        <taxon>Nematoda</taxon>
        <taxon>Chromadorea</taxon>
        <taxon>Rhabditida</taxon>
        <taxon>Tylenchina</taxon>
        <taxon>Tylenchomorpha</taxon>
        <taxon>Tylenchoidea</taxon>
        <taxon>Meloidogynidae</taxon>
        <taxon>Meloidogyninae</taxon>
        <taxon>Meloidogyne</taxon>
        <taxon>Meloidogyne incognita group</taxon>
    </lineage>
</organism>
<sequence>VLVHRIIYITNPGNSKIVLSNILSSGINFYCSSSFEKNLMPKQRISFHIYFLPTSEEPPLKEEILSLFTSIGVFVHKVRGQINGNFYRIKPLSNIRLPINSTFSTPIQLHNPHFTTLRILEIFSSDCNIQLEFPTEFLIKSNNSIKSVKL</sequence>
<dbReference type="InterPro" id="IPR056311">
    <property type="entry name" value="TMEM131_Ig_2"/>
</dbReference>
<dbReference type="Proteomes" id="UP000887563">
    <property type="component" value="Unplaced"/>
</dbReference>
<evidence type="ECO:0000313" key="3">
    <source>
        <dbReference type="WBParaSite" id="Minc3s08197g42006"/>
    </source>
</evidence>
<dbReference type="PANTHER" id="PTHR22050">
    <property type="entry name" value="RW1 PROTEIN HOMOLOG"/>
    <property type="match status" value="1"/>
</dbReference>
<name>A0A914NVS3_MELIC</name>
<dbReference type="GO" id="GO:0016020">
    <property type="term" value="C:membrane"/>
    <property type="evidence" value="ECO:0007669"/>
    <property type="project" value="TreeGrafter"/>
</dbReference>
<keyword evidence="2" id="KW-1185">Reference proteome</keyword>
<reference evidence="3" key="1">
    <citation type="submission" date="2022-11" db="UniProtKB">
        <authorList>
            <consortium name="WormBaseParasite"/>
        </authorList>
    </citation>
    <scope>IDENTIFICATION</scope>
</reference>
<accession>A0A914NVS3</accession>
<dbReference type="WBParaSite" id="Minc3s08197g42006">
    <property type="protein sequence ID" value="Minc3s08197g42006"/>
    <property type="gene ID" value="Minc3s08197g42006"/>
</dbReference>
<protein>
    <recommendedName>
        <fullName evidence="1">TMEM131 second Ig-like domain-containing protein</fullName>
    </recommendedName>
</protein>
<proteinExistence type="predicted"/>
<dbReference type="InterPro" id="IPR039877">
    <property type="entry name" value="TMEM131-like"/>
</dbReference>
<dbReference type="Pfam" id="PF24495">
    <property type="entry name" value="Ig_TMEM131_2"/>
    <property type="match status" value="1"/>
</dbReference>
<feature type="domain" description="TMEM131 second Ig-like" evidence="1">
    <location>
        <begin position="87"/>
        <end position="140"/>
    </location>
</feature>
<dbReference type="PANTHER" id="PTHR22050:SF0">
    <property type="entry name" value="TRANSMEMBRANE PROTEIN 131 HOMOLOG"/>
    <property type="match status" value="1"/>
</dbReference>